<name>A0A2N9JFT3_9ACTN</name>
<reference evidence="1 2" key="1">
    <citation type="submission" date="2018-02" db="EMBL/GenBank/DDBJ databases">
        <authorList>
            <person name="Cohen D.B."/>
            <person name="Kent A.D."/>
        </authorList>
    </citation>
    <scope>NUCLEOTIDE SEQUENCE [LARGE SCALE GENOMIC DNA]</scope>
    <source>
        <strain evidence="1">1</strain>
    </source>
</reference>
<evidence type="ECO:0008006" key="3">
    <source>
        <dbReference type="Google" id="ProtNLM"/>
    </source>
</evidence>
<evidence type="ECO:0000313" key="2">
    <source>
        <dbReference type="Proteomes" id="UP000238164"/>
    </source>
</evidence>
<dbReference type="OrthoDB" id="9790144at2"/>
<protein>
    <recommendedName>
        <fullName evidence="3">VWA domain-containing protein</fullName>
    </recommendedName>
</protein>
<accession>A0A2N9JFT3</accession>
<sequence length="215" mass="22742">MTDQTLTHIEFLLDRSGSMASIKSDIEGGFNSFVADQAQQPGTCTVSLAQFDNVYEVVYTGTDVHRVPPLTLAPRGSTAMLDAIGRSVTELGARLAALPEEQRPGTVIVAIMTDGLENASKEWTYPAIKAVITEQESTYNWQFLYLGADQDAIEVGGKMGIAPGRSLTYGRGSSQQAYAATSAVVGAMRTMAAEGASPAAVRSAGFSEHDRESAG</sequence>
<dbReference type="SUPFAM" id="SSF53300">
    <property type="entry name" value="vWA-like"/>
    <property type="match status" value="1"/>
</dbReference>
<dbReference type="RefSeq" id="WP_105185392.1">
    <property type="nucleotide sequence ID" value="NZ_LT985188.1"/>
</dbReference>
<proteinExistence type="predicted"/>
<organism evidence="1 2">
    <name type="scientific">Micropruina glycogenica</name>
    <dbReference type="NCBI Taxonomy" id="75385"/>
    <lineage>
        <taxon>Bacteria</taxon>
        <taxon>Bacillati</taxon>
        <taxon>Actinomycetota</taxon>
        <taxon>Actinomycetes</taxon>
        <taxon>Propionibacteriales</taxon>
        <taxon>Nocardioidaceae</taxon>
        <taxon>Micropruina</taxon>
    </lineage>
</organism>
<dbReference type="AlphaFoldDB" id="A0A2N9JFT3"/>
<dbReference type="EMBL" id="LT985188">
    <property type="protein sequence ID" value="SPD86389.1"/>
    <property type="molecule type" value="Genomic_DNA"/>
</dbReference>
<dbReference type="Gene3D" id="3.40.50.410">
    <property type="entry name" value="von Willebrand factor, type A domain"/>
    <property type="match status" value="1"/>
</dbReference>
<evidence type="ECO:0000313" key="1">
    <source>
        <dbReference type="EMBL" id="SPD86389.1"/>
    </source>
</evidence>
<keyword evidence="2" id="KW-1185">Reference proteome</keyword>
<dbReference type="InterPro" id="IPR036465">
    <property type="entry name" value="vWFA_dom_sf"/>
</dbReference>
<dbReference type="KEGG" id="mgg:MPLG2_1353"/>
<dbReference type="Proteomes" id="UP000238164">
    <property type="component" value="Chromosome 1"/>
</dbReference>
<gene>
    <name evidence="1" type="ORF">MPLG2_1353</name>
</gene>